<dbReference type="InterPro" id="IPR018357">
    <property type="entry name" value="Hexapep_transf_CS"/>
</dbReference>
<dbReference type="InterPro" id="IPR001451">
    <property type="entry name" value="Hexapep"/>
</dbReference>
<dbReference type="PANTHER" id="PTHR23416:SF78">
    <property type="entry name" value="LIPOPOLYSACCHARIDE BIOSYNTHESIS O-ACETYL TRANSFERASE WBBJ-RELATED"/>
    <property type="match status" value="1"/>
</dbReference>
<gene>
    <name evidence="3" type="ORF">NE675_10915</name>
</gene>
<dbReference type="RefSeq" id="WP_062411696.1">
    <property type="nucleotide sequence ID" value="NZ_JAJCIO010000029.1"/>
</dbReference>
<sequence length="214" mass="23674">MSRKVYNFRKCIRNNGITLALIIYYRKILNKAYNYLVLGRLDTHVDSRAKILGLKNIKIGKNFSSARGLWLEAVSEYNGQIINPQIIIGDNVSFSEFNHVGATSYIEIGNNVLFGSKCYVTDHNHGVYKGDIQSSVNIPPANRDLTVGSSVVIEDHVWVGDNVVILPNVKIGYGSIIGANSVVTKDIPPCSIAVGAPIKVIKTWNNITNKWENV</sequence>
<dbReference type="PANTHER" id="PTHR23416">
    <property type="entry name" value="SIALIC ACID SYNTHASE-RELATED"/>
    <property type="match status" value="1"/>
</dbReference>
<keyword evidence="2" id="KW-0677">Repeat</keyword>
<dbReference type="PROSITE" id="PS00101">
    <property type="entry name" value="HEXAPEP_TRANSFERASES"/>
    <property type="match status" value="1"/>
</dbReference>
<keyword evidence="1" id="KW-0808">Transferase</keyword>
<evidence type="ECO:0008006" key="5">
    <source>
        <dbReference type="Google" id="ProtNLM"/>
    </source>
</evidence>
<evidence type="ECO:0000256" key="2">
    <source>
        <dbReference type="ARBA" id="ARBA00022737"/>
    </source>
</evidence>
<name>A0ABT1SUI2_9FIRM</name>
<evidence type="ECO:0000313" key="3">
    <source>
        <dbReference type="EMBL" id="MCQ5343528.1"/>
    </source>
</evidence>
<dbReference type="Pfam" id="PF00132">
    <property type="entry name" value="Hexapep"/>
    <property type="match status" value="1"/>
</dbReference>
<comment type="caution">
    <text evidence="3">The sequence shown here is derived from an EMBL/GenBank/DDBJ whole genome shotgun (WGS) entry which is preliminary data.</text>
</comment>
<organism evidence="3 4">
    <name type="scientific">Megasphaera massiliensis</name>
    <dbReference type="NCBI Taxonomy" id="1232428"/>
    <lineage>
        <taxon>Bacteria</taxon>
        <taxon>Bacillati</taxon>
        <taxon>Bacillota</taxon>
        <taxon>Negativicutes</taxon>
        <taxon>Veillonellales</taxon>
        <taxon>Veillonellaceae</taxon>
        <taxon>Megasphaera</taxon>
    </lineage>
</organism>
<reference evidence="3 4" key="1">
    <citation type="submission" date="2022-06" db="EMBL/GenBank/DDBJ databases">
        <title>Isolation of gut microbiota from human fecal samples.</title>
        <authorList>
            <person name="Pamer E.G."/>
            <person name="Barat B."/>
            <person name="Waligurski E."/>
            <person name="Medina S."/>
            <person name="Paddock L."/>
            <person name="Mostad J."/>
        </authorList>
    </citation>
    <scope>NUCLEOTIDE SEQUENCE [LARGE SCALE GENOMIC DNA]</scope>
    <source>
        <strain evidence="3 4">DFI.1.1</strain>
    </source>
</reference>
<dbReference type="Proteomes" id="UP001206692">
    <property type="component" value="Unassembled WGS sequence"/>
</dbReference>
<evidence type="ECO:0000256" key="1">
    <source>
        <dbReference type="ARBA" id="ARBA00022679"/>
    </source>
</evidence>
<dbReference type="InterPro" id="IPR051159">
    <property type="entry name" value="Hexapeptide_acetyltransf"/>
</dbReference>
<dbReference type="SUPFAM" id="SSF51161">
    <property type="entry name" value="Trimeric LpxA-like enzymes"/>
    <property type="match status" value="1"/>
</dbReference>
<dbReference type="Gene3D" id="2.160.10.10">
    <property type="entry name" value="Hexapeptide repeat proteins"/>
    <property type="match status" value="1"/>
</dbReference>
<dbReference type="InterPro" id="IPR011004">
    <property type="entry name" value="Trimer_LpxA-like_sf"/>
</dbReference>
<proteinExistence type="predicted"/>
<dbReference type="CDD" id="cd04647">
    <property type="entry name" value="LbH_MAT_like"/>
    <property type="match status" value="1"/>
</dbReference>
<evidence type="ECO:0000313" key="4">
    <source>
        <dbReference type="Proteomes" id="UP001206692"/>
    </source>
</evidence>
<dbReference type="EMBL" id="JANGEW010000027">
    <property type="protein sequence ID" value="MCQ5343528.1"/>
    <property type="molecule type" value="Genomic_DNA"/>
</dbReference>
<protein>
    <recommendedName>
        <fullName evidence="5">Acyltransferase</fullName>
    </recommendedName>
</protein>
<accession>A0ABT1SUI2</accession>
<keyword evidence="4" id="KW-1185">Reference proteome</keyword>